<organism evidence="1 2">
    <name type="scientific">Strigamia maritima</name>
    <name type="common">European centipede</name>
    <name type="synonym">Geophilus maritimus</name>
    <dbReference type="NCBI Taxonomy" id="126957"/>
    <lineage>
        <taxon>Eukaryota</taxon>
        <taxon>Metazoa</taxon>
        <taxon>Ecdysozoa</taxon>
        <taxon>Arthropoda</taxon>
        <taxon>Myriapoda</taxon>
        <taxon>Chilopoda</taxon>
        <taxon>Pleurostigmophora</taxon>
        <taxon>Geophilomorpha</taxon>
        <taxon>Linotaeniidae</taxon>
        <taxon>Strigamia</taxon>
    </lineage>
</organism>
<proteinExistence type="predicted"/>
<name>T1IHD6_STRMM</name>
<sequence length="106" mass="12227">MIFETIYCVFEREGFAFEVKNLSAYSFSRRRCPNLIREIGNQQCTHNCISSWVTLESIHYGTSIFQISYLLPLIAFNFAGFTAGLTLSDLVCQIKDMYGLSRRLHL</sequence>
<dbReference type="Proteomes" id="UP000014500">
    <property type="component" value="Unassembled WGS sequence"/>
</dbReference>
<keyword evidence="2" id="KW-1185">Reference proteome</keyword>
<dbReference type="EnsemblMetazoa" id="SMAR000249-RA">
    <property type="protein sequence ID" value="SMAR000249-PA"/>
    <property type="gene ID" value="SMAR000249"/>
</dbReference>
<dbReference type="AlphaFoldDB" id="T1IHD6"/>
<evidence type="ECO:0000313" key="1">
    <source>
        <dbReference type="EnsemblMetazoa" id="SMAR000249-PA"/>
    </source>
</evidence>
<reference evidence="1" key="2">
    <citation type="submission" date="2015-02" db="UniProtKB">
        <authorList>
            <consortium name="EnsemblMetazoa"/>
        </authorList>
    </citation>
    <scope>IDENTIFICATION</scope>
</reference>
<reference evidence="2" key="1">
    <citation type="submission" date="2011-05" db="EMBL/GenBank/DDBJ databases">
        <authorList>
            <person name="Richards S.R."/>
            <person name="Qu J."/>
            <person name="Jiang H."/>
            <person name="Jhangiani S.N."/>
            <person name="Agravi P."/>
            <person name="Goodspeed R."/>
            <person name="Gross S."/>
            <person name="Mandapat C."/>
            <person name="Jackson L."/>
            <person name="Mathew T."/>
            <person name="Pu L."/>
            <person name="Thornton R."/>
            <person name="Saada N."/>
            <person name="Wilczek-Boney K.B."/>
            <person name="Lee S."/>
            <person name="Kovar C."/>
            <person name="Wu Y."/>
            <person name="Scherer S.E."/>
            <person name="Worley K.C."/>
            <person name="Muzny D.M."/>
            <person name="Gibbs R."/>
        </authorList>
    </citation>
    <scope>NUCLEOTIDE SEQUENCE</scope>
    <source>
        <strain evidence="2">Brora</strain>
    </source>
</reference>
<protein>
    <submittedName>
        <fullName evidence="1">Uncharacterized protein</fullName>
    </submittedName>
</protein>
<evidence type="ECO:0000313" key="2">
    <source>
        <dbReference type="Proteomes" id="UP000014500"/>
    </source>
</evidence>
<accession>T1IHD6</accession>
<dbReference type="EMBL" id="JH429883">
    <property type="status" value="NOT_ANNOTATED_CDS"/>
    <property type="molecule type" value="Genomic_DNA"/>
</dbReference>
<dbReference type="HOGENOM" id="CLU_2226479_0_0_1"/>